<protein>
    <submittedName>
        <fullName evidence="1">Uncharacterized protein</fullName>
    </submittedName>
</protein>
<evidence type="ECO:0000313" key="1">
    <source>
        <dbReference type="EnsemblMetazoa" id="CJA21112.1"/>
    </source>
</evidence>
<dbReference type="EnsemblMetazoa" id="CJA21112.1">
    <property type="protein sequence ID" value="CJA21112.1"/>
    <property type="gene ID" value="WBGene00176684"/>
</dbReference>
<proteinExistence type="predicted"/>
<reference evidence="2" key="1">
    <citation type="submission" date="2010-08" db="EMBL/GenBank/DDBJ databases">
        <authorList>
            <consortium name="Caenorhabditis japonica Sequencing Consortium"/>
            <person name="Wilson R.K."/>
        </authorList>
    </citation>
    <scope>NUCLEOTIDE SEQUENCE [LARGE SCALE GENOMIC DNA]</scope>
    <source>
        <strain evidence="2">DF5081</strain>
    </source>
</reference>
<sequence length="113" mass="12740">MTTMSLIGEERARMERVAVNFTIQGSASEIFKTAIVDIEDKIKSKRKNFQGDLNPHNFRPLFSQNHAHNSRRSARRIANLPRGSRLKNHSRIYGELIVTLIAGSDACIAENGF</sequence>
<dbReference type="SUPFAM" id="SSF56672">
    <property type="entry name" value="DNA/RNA polymerases"/>
    <property type="match status" value="1"/>
</dbReference>
<keyword evidence="2" id="KW-1185">Reference proteome</keyword>
<dbReference type="AlphaFoldDB" id="A0A8R1E6Q0"/>
<name>A0A8R1E6Q0_CAEJA</name>
<accession>A0A8R1E6Q0</accession>
<reference evidence="1" key="2">
    <citation type="submission" date="2022-06" db="UniProtKB">
        <authorList>
            <consortium name="EnsemblMetazoa"/>
        </authorList>
    </citation>
    <scope>IDENTIFICATION</scope>
    <source>
        <strain evidence="1">DF5081</strain>
    </source>
</reference>
<dbReference type="Proteomes" id="UP000005237">
    <property type="component" value="Unassembled WGS sequence"/>
</dbReference>
<dbReference type="InterPro" id="IPR043502">
    <property type="entry name" value="DNA/RNA_pol_sf"/>
</dbReference>
<evidence type="ECO:0000313" key="2">
    <source>
        <dbReference type="Proteomes" id="UP000005237"/>
    </source>
</evidence>
<organism evidence="1 2">
    <name type="scientific">Caenorhabditis japonica</name>
    <dbReference type="NCBI Taxonomy" id="281687"/>
    <lineage>
        <taxon>Eukaryota</taxon>
        <taxon>Metazoa</taxon>
        <taxon>Ecdysozoa</taxon>
        <taxon>Nematoda</taxon>
        <taxon>Chromadorea</taxon>
        <taxon>Rhabditida</taxon>
        <taxon>Rhabditina</taxon>
        <taxon>Rhabditomorpha</taxon>
        <taxon>Rhabditoidea</taxon>
        <taxon>Rhabditidae</taxon>
        <taxon>Peloderinae</taxon>
        <taxon>Caenorhabditis</taxon>
    </lineage>
</organism>